<dbReference type="PRINTS" id="PR01776">
    <property type="entry name" value="HPOMPFAMILY"/>
</dbReference>
<name>A0A3N5CD74_HELPX</name>
<dbReference type="RefSeq" id="WP_124020368.1">
    <property type="nucleotide sequence ID" value="NZ_RPFT01000021.1"/>
</dbReference>
<evidence type="ECO:0000313" key="2">
    <source>
        <dbReference type="Proteomes" id="UP000275263"/>
    </source>
</evidence>
<sequence>MRKLFIPLLLFSTLEANEKNGFFIEAGFETGLLEGTQTQEKRHTTTKNTYATYNYLPTDAVLRRAANLFTDAKSISQLNFSSLSPVKVLYIGGKLTIENFLPYNLSNVKLSFTDAQGNAIDLGVIETIPKHSKIVLPGEAFDSLKEAFDKIDPYTFFLPKFEATSTSVSDTNTQRVFETLNKIKTNLIMKYSNENPSNFNTCPYNNNGNTKNDCWQNFTPQTAEEFTNLMLNMIAVLDSQSWGDAILNAPFEFTNSPTDCDNDPSKCVNPGTNGRVDSKVDQQYVLNKQGIINNFRKKIEIDAVVLKNSGVVGLANGYGNDGEYGTLGVEAYALEPQKLFGNDLKTINLADLRTILHEFSHTKGYGHNGNMTYQRVPTGQTENGKPKDSDGLPYNVCSLYGGQGQSAFPSNYPNSIYHNCADVPAGFLGVTAAVWQQLINQNALPINYANLGSQTNYNLNASLNTQDLANSMLNTIQKTFVTSSVTNHYFSSASQSFRSPILGVNAKIGYQNYFNDFIGLAYYGIIKYNYSKALNQKFQQLSYGGGIDLLLDFITTYSNKNSPIGVQRNFSSSFGIFGGLRGLYNSYYVLNKVKGSGNLDVATGLNYRYKHSKYSVGISIPLIQRKAKVVSSGSDYTNSFVFNEGASHFKVFFNYGWVF</sequence>
<evidence type="ECO:0008006" key="3">
    <source>
        <dbReference type="Google" id="ProtNLM"/>
    </source>
</evidence>
<comment type="caution">
    <text evidence="1">The sequence shown here is derived from an EMBL/GenBank/DDBJ whole genome shotgun (WGS) entry which is preliminary data.</text>
</comment>
<accession>A0A3N5CD74</accession>
<reference evidence="1 2" key="1">
    <citation type="journal article" date="2017" name="Gut Pathog.">
        <title>Mycobacterium avium subsp. paratuberculosis and associated risk factors for inflammatory bowel disease in Iranian patients.</title>
        <authorList>
            <person name="Zamani S."/>
            <person name="Zali M.R."/>
            <person name="Aghdaei H.A."/>
            <person name="Sechi L.A."/>
            <person name="Niegowska M."/>
            <person name="Caggiu E."/>
            <person name="Keshavarz R."/>
            <person name="Mosavari N."/>
            <person name="Feizabadi M.M."/>
        </authorList>
    </citation>
    <scope>NUCLEOTIDE SEQUENCE [LARGE SCALE GENOMIC DNA]</scope>
    <source>
        <strain evidence="1 2">1057</strain>
    </source>
</reference>
<proteinExistence type="predicted"/>
<dbReference type="EMBL" id="RPFT01000021">
    <property type="protein sequence ID" value="RPF67283.1"/>
    <property type="molecule type" value="Genomic_DNA"/>
</dbReference>
<dbReference type="Proteomes" id="UP000275263">
    <property type="component" value="Unassembled WGS sequence"/>
</dbReference>
<gene>
    <name evidence="1" type="ORF">EGW01_07535</name>
</gene>
<evidence type="ECO:0000313" key="1">
    <source>
        <dbReference type="EMBL" id="RPF67283.1"/>
    </source>
</evidence>
<dbReference type="AlphaFoldDB" id="A0A3N5CD74"/>
<dbReference type="InterPro" id="IPR002718">
    <property type="entry name" value="OMP_Helicobacter"/>
</dbReference>
<organism evidence="1 2">
    <name type="scientific">Helicobacter pylori</name>
    <name type="common">Campylobacter pylori</name>
    <dbReference type="NCBI Taxonomy" id="210"/>
    <lineage>
        <taxon>Bacteria</taxon>
        <taxon>Pseudomonadati</taxon>
        <taxon>Campylobacterota</taxon>
        <taxon>Epsilonproteobacteria</taxon>
        <taxon>Campylobacterales</taxon>
        <taxon>Helicobacteraceae</taxon>
        <taxon>Helicobacter</taxon>
    </lineage>
</organism>
<protein>
    <recommendedName>
        <fullName evidence="3">Outer membrane protein</fullName>
    </recommendedName>
</protein>